<evidence type="ECO:0000313" key="2">
    <source>
        <dbReference type="Proteomes" id="UP000199301"/>
    </source>
</evidence>
<dbReference type="EMBL" id="FNKO01000002">
    <property type="protein sequence ID" value="SDR19263.1"/>
    <property type="molecule type" value="Genomic_DNA"/>
</dbReference>
<gene>
    <name evidence="1" type="ORF">SAMN04489718_4042</name>
</gene>
<organism evidence="1 2">
    <name type="scientific">Actinopolyspora saharensis</name>
    <dbReference type="NCBI Taxonomy" id="995062"/>
    <lineage>
        <taxon>Bacteria</taxon>
        <taxon>Bacillati</taxon>
        <taxon>Actinomycetota</taxon>
        <taxon>Actinomycetes</taxon>
        <taxon>Actinopolysporales</taxon>
        <taxon>Actinopolysporaceae</taxon>
        <taxon>Actinopolyspora</taxon>
    </lineage>
</organism>
<dbReference type="AlphaFoldDB" id="A0A1H1H1M8"/>
<reference evidence="2" key="1">
    <citation type="submission" date="2016-10" db="EMBL/GenBank/DDBJ databases">
        <authorList>
            <person name="Varghese N."/>
            <person name="Submissions S."/>
        </authorList>
    </citation>
    <scope>NUCLEOTIDE SEQUENCE [LARGE SCALE GENOMIC DNA]</scope>
    <source>
        <strain evidence="2">DSM 45459</strain>
    </source>
</reference>
<accession>A0A1H1H1M8</accession>
<dbReference type="Proteomes" id="UP000199301">
    <property type="component" value="Unassembled WGS sequence"/>
</dbReference>
<protein>
    <submittedName>
        <fullName evidence="1">Uncharacterized protein</fullName>
    </submittedName>
</protein>
<keyword evidence="2" id="KW-1185">Reference proteome</keyword>
<evidence type="ECO:0000313" key="1">
    <source>
        <dbReference type="EMBL" id="SDR19263.1"/>
    </source>
</evidence>
<name>A0A1H1H1M8_9ACTN</name>
<sequence length="111" mass="11829">MAPIEEVREATARLDQLETVPESASSSVTALLTRIRGIVLEEGTDQQWRDLVESANSADPSNASEVAELIRALQAAPNTPLPPNGWLFADLAALDLARAVNSSPEAPPVEQ</sequence>
<dbReference type="RefSeq" id="WP_092526848.1">
    <property type="nucleotide sequence ID" value="NZ_FNKO01000002.1"/>
</dbReference>
<dbReference type="OrthoDB" id="5190187at2"/>
<proteinExistence type="predicted"/>